<proteinExistence type="predicted"/>
<name>A0AAD7DGC9_MYCRO</name>
<protein>
    <recommendedName>
        <fullName evidence="3">BTB domain-containing protein</fullName>
    </recommendedName>
</protein>
<evidence type="ECO:0000313" key="2">
    <source>
        <dbReference type="Proteomes" id="UP001221757"/>
    </source>
</evidence>
<evidence type="ECO:0008006" key="3">
    <source>
        <dbReference type="Google" id="ProtNLM"/>
    </source>
</evidence>
<organism evidence="1 2">
    <name type="scientific">Mycena rosella</name>
    <name type="common">Pink bonnet</name>
    <name type="synonym">Agaricus rosellus</name>
    <dbReference type="NCBI Taxonomy" id="1033263"/>
    <lineage>
        <taxon>Eukaryota</taxon>
        <taxon>Fungi</taxon>
        <taxon>Dikarya</taxon>
        <taxon>Basidiomycota</taxon>
        <taxon>Agaricomycotina</taxon>
        <taxon>Agaricomycetes</taxon>
        <taxon>Agaricomycetidae</taxon>
        <taxon>Agaricales</taxon>
        <taxon>Marasmiineae</taxon>
        <taxon>Mycenaceae</taxon>
        <taxon>Mycena</taxon>
    </lineage>
</organism>
<sequence length="380" mass="42609">MAFSSALYSPPKWVLFRLAALKQASRLIPHLTPTLAPYLREDKSERASSALLDNRGRNQDEFVFLQVDQTLFKVHVCLFRLELWRPADPVCSEEPLPDAIPSDPVVLSETVENFRYFLWDLQAFPHELLHLKDGDSDVPHIVRRLLNIAEMANKHSLTSLEARALESLRHFVLSPYFHSASSTQYCDTLTLATRSTLGHSLLRDLSRRLVHRILRQPSSPDLALVRLVEQDPRLRKIQGAIYYRQLVDMERHLDGRPGMQPTFPPSVDVERRMRFLAAHISLSALSARLCANPPPLPVDDCPSHSACLLAWEAMWTSASSAEMTLLGSADVLGRLRAMVRVLHGMVAESSTMPVECGLAALEAVGSVREGVIDGLMDHFA</sequence>
<evidence type="ECO:0000313" key="1">
    <source>
        <dbReference type="EMBL" id="KAJ7690345.1"/>
    </source>
</evidence>
<gene>
    <name evidence="1" type="ORF">B0H17DRAFT_1201695</name>
</gene>
<comment type="caution">
    <text evidence="1">The sequence shown here is derived from an EMBL/GenBank/DDBJ whole genome shotgun (WGS) entry which is preliminary data.</text>
</comment>
<accession>A0AAD7DGC9</accession>
<reference evidence="1" key="1">
    <citation type="submission" date="2023-03" db="EMBL/GenBank/DDBJ databases">
        <title>Massive genome expansion in bonnet fungi (Mycena s.s.) driven by repeated elements and novel gene families across ecological guilds.</title>
        <authorList>
            <consortium name="Lawrence Berkeley National Laboratory"/>
            <person name="Harder C.B."/>
            <person name="Miyauchi S."/>
            <person name="Viragh M."/>
            <person name="Kuo A."/>
            <person name="Thoen E."/>
            <person name="Andreopoulos B."/>
            <person name="Lu D."/>
            <person name="Skrede I."/>
            <person name="Drula E."/>
            <person name="Henrissat B."/>
            <person name="Morin E."/>
            <person name="Kohler A."/>
            <person name="Barry K."/>
            <person name="LaButti K."/>
            <person name="Morin E."/>
            <person name="Salamov A."/>
            <person name="Lipzen A."/>
            <person name="Mereny Z."/>
            <person name="Hegedus B."/>
            <person name="Baldrian P."/>
            <person name="Stursova M."/>
            <person name="Weitz H."/>
            <person name="Taylor A."/>
            <person name="Grigoriev I.V."/>
            <person name="Nagy L.G."/>
            <person name="Martin F."/>
            <person name="Kauserud H."/>
        </authorList>
    </citation>
    <scope>NUCLEOTIDE SEQUENCE</scope>
    <source>
        <strain evidence="1">CBHHK067</strain>
    </source>
</reference>
<dbReference type="EMBL" id="JARKIE010000065">
    <property type="protein sequence ID" value="KAJ7690345.1"/>
    <property type="molecule type" value="Genomic_DNA"/>
</dbReference>
<keyword evidence="2" id="KW-1185">Reference proteome</keyword>
<dbReference type="AlphaFoldDB" id="A0AAD7DGC9"/>
<dbReference type="Proteomes" id="UP001221757">
    <property type="component" value="Unassembled WGS sequence"/>
</dbReference>